<proteinExistence type="inferred from homology"/>
<keyword evidence="10" id="KW-0511">Multifunctional enzyme</keyword>
<evidence type="ECO:0000259" key="13">
    <source>
        <dbReference type="Pfam" id="PF02872"/>
    </source>
</evidence>
<feature type="domain" description="5'-Nucleotidase C-terminal" evidence="13">
    <location>
        <begin position="385"/>
        <end position="581"/>
    </location>
</feature>
<dbReference type="NCBIfam" id="NF006938">
    <property type="entry name" value="PRK09420.1"/>
    <property type="match status" value="1"/>
</dbReference>
<comment type="cofactor">
    <cofactor evidence="3">
        <name>a divalent metal cation</name>
        <dbReference type="ChEBI" id="CHEBI:60240"/>
    </cofactor>
</comment>
<comment type="subcellular location">
    <subcellularLocation>
        <location evidence="4">Cell envelope</location>
    </subcellularLocation>
</comment>
<evidence type="ECO:0000256" key="11">
    <source>
        <dbReference type="RuleBase" id="RU362119"/>
    </source>
</evidence>
<reference evidence="14 15" key="1">
    <citation type="submission" date="2020-09" db="EMBL/GenBank/DDBJ databases">
        <title>Paenibacillus sp. CAU 1523 isolated from sand of Haeundae Beach.</title>
        <authorList>
            <person name="Kim W."/>
        </authorList>
    </citation>
    <scope>NUCLEOTIDE SEQUENCE [LARGE SCALE GENOMIC DNA]</scope>
    <source>
        <strain evidence="14 15">CAU 1523</strain>
    </source>
</reference>
<dbReference type="Pfam" id="PF02872">
    <property type="entry name" value="5_nucleotid_C"/>
    <property type="match status" value="1"/>
</dbReference>
<dbReference type="SUPFAM" id="SSF55816">
    <property type="entry name" value="5'-nucleotidase (syn. UDP-sugar hydrolase), C-terminal domain"/>
    <property type="match status" value="1"/>
</dbReference>
<evidence type="ECO:0000256" key="4">
    <source>
        <dbReference type="ARBA" id="ARBA00004196"/>
    </source>
</evidence>
<evidence type="ECO:0000256" key="9">
    <source>
        <dbReference type="ARBA" id="ARBA00022801"/>
    </source>
</evidence>
<dbReference type="InterPro" id="IPR008334">
    <property type="entry name" value="5'-Nucleotdase_C"/>
</dbReference>
<dbReference type="CDD" id="cd07410">
    <property type="entry name" value="MPP_CpdB_N"/>
    <property type="match status" value="1"/>
</dbReference>
<dbReference type="SUPFAM" id="SSF56300">
    <property type="entry name" value="Metallo-dependent phosphatases"/>
    <property type="match status" value="1"/>
</dbReference>
<dbReference type="InterPro" id="IPR036907">
    <property type="entry name" value="5'-Nucleotdase_C_sf"/>
</dbReference>
<protein>
    <submittedName>
        <fullName evidence="14">Bifunctional 2',3'-cyclic-nucleotide 2'-phosphodiesterase/3'-nucleotidase</fullName>
    </submittedName>
</protein>
<dbReference type="PRINTS" id="PR01607">
    <property type="entry name" value="APYRASEFAMLY"/>
</dbReference>
<evidence type="ECO:0000256" key="2">
    <source>
        <dbReference type="ARBA" id="ARBA00001730"/>
    </source>
</evidence>
<evidence type="ECO:0000259" key="12">
    <source>
        <dbReference type="Pfam" id="PF00149"/>
    </source>
</evidence>
<keyword evidence="8 11" id="KW-0547">Nucleotide-binding</keyword>
<feature type="signal peptide" evidence="11">
    <location>
        <begin position="1"/>
        <end position="32"/>
    </location>
</feature>
<evidence type="ECO:0000256" key="6">
    <source>
        <dbReference type="ARBA" id="ARBA00022723"/>
    </source>
</evidence>
<dbReference type="Proteomes" id="UP000634529">
    <property type="component" value="Unassembled WGS sequence"/>
</dbReference>
<keyword evidence="7 11" id="KW-0732">Signal</keyword>
<dbReference type="Gene3D" id="3.90.780.10">
    <property type="entry name" value="5'-Nucleotidase, C-terminal domain"/>
    <property type="match status" value="1"/>
</dbReference>
<evidence type="ECO:0000313" key="14">
    <source>
        <dbReference type="EMBL" id="MBD8498474.1"/>
    </source>
</evidence>
<dbReference type="InterPro" id="IPR006179">
    <property type="entry name" value="5_nucleotidase/apyrase"/>
</dbReference>
<evidence type="ECO:0000256" key="5">
    <source>
        <dbReference type="ARBA" id="ARBA00006654"/>
    </source>
</evidence>
<comment type="catalytic activity">
    <reaction evidence="2">
        <text>a nucleoside 2',3'-cyclic phosphate + H2O = a nucleoside 3'-phosphate + H(+)</text>
        <dbReference type="Rhea" id="RHEA:19621"/>
        <dbReference type="ChEBI" id="CHEBI:15377"/>
        <dbReference type="ChEBI" id="CHEBI:15378"/>
        <dbReference type="ChEBI" id="CHEBI:66949"/>
        <dbReference type="ChEBI" id="CHEBI:66954"/>
        <dbReference type="EC" id="3.1.4.16"/>
    </reaction>
</comment>
<sequence length="667" mass="73827">MKLSTRQKITSLVLSASLVVGTFSFTLSSIHADTSTTSDSVLKLRLMETTDLHTNMVNYDYYQDKLTDEYGLAKTATLIKQARKEVKNSMLFDNGDLLQGNPLGDYVAKVKPLKDGETHPVYKAMNELQYDAANIGNHEFNFGLEHLDRSLKGAKFPYVNSNVYYDDKDKNPNNDKNRYTPYVILDRTFKDEAGKDVKLKVGVIGFVPPQIMDWDEAHLSGKVIAKDMVESAKKFVPEMKQKGADIIVAIPHAGIGTAEEAAGKNAENANLALSKVEGIDAILFGHSHAVFPGKGFDNIKGVDAKKGLINGVPAVMPGFWGDHLGVIDLELKQVNGEWDVVNSISEAVPVFDKENKKALVEADKTIVDAVKEEHDHTVKWVRSAVGKTTAPIHSYFALVQDDPSVQIVTNAQRWFTEKAIKGTELEGIPVLSAGAPFKAGGRQGVNYYTNIPKGTLAIKNVADLYVYPNTVKVVKINGTQVQEWLERSAGQFNQIDPKKKGEQALINEQFRTYNFDILDGVTYQIDVTQPSKYDADGKLINKNAKRIKNLSYKGKPVKATDKFLVVTNNYRATGGGSFPGLDGSNIVIDSQEETRQVVINYILEKKTINPTADKNWSFVALKNKANVTFITSPNAKEFAKKQPHMKYQSTLDTGFTKFSIDLSKKTK</sequence>
<dbReference type="EMBL" id="JACYTN010000004">
    <property type="protein sequence ID" value="MBD8498474.1"/>
    <property type="molecule type" value="Genomic_DNA"/>
</dbReference>
<comment type="caution">
    <text evidence="14">The sequence shown here is derived from an EMBL/GenBank/DDBJ whole genome shotgun (WGS) entry which is preliminary data.</text>
</comment>
<dbReference type="PANTHER" id="PTHR11575:SF6">
    <property type="entry name" value="2',3'-CYCLIC-NUCLEOTIDE 2'-PHOSPHODIESTERASE_3'-NUCLEOTIDASE"/>
    <property type="match status" value="1"/>
</dbReference>
<evidence type="ECO:0000256" key="1">
    <source>
        <dbReference type="ARBA" id="ARBA00000527"/>
    </source>
</evidence>
<evidence type="ECO:0000256" key="7">
    <source>
        <dbReference type="ARBA" id="ARBA00022729"/>
    </source>
</evidence>
<evidence type="ECO:0000313" key="15">
    <source>
        <dbReference type="Proteomes" id="UP000634529"/>
    </source>
</evidence>
<keyword evidence="9 11" id="KW-0378">Hydrolase</keyword>
<feature type="domain" description="Calcineurin-like phosphoesterase" evidence="12">
    <location>
        <begin position="45"/>
        <end position="289"/>
    </location>
</feature>
<dbReference type="InterPro" id="IPR006146">
    <property type="entry name" value="5'-Nucleotdase_CS"/>
</dbReference>
<dbReference type="PANTHER" id="PTHR11575">
    <property type="entry name" value="5'-NUCLEOTIDASE-RELATED"/>
    <property type="match status" value="1"/>
</dbReference>
<organism evidence="14 15">
    <name type="scientific">Paenibacillus arenosi</name>
    <dbReference type="NCBI Taxonomy" id="2774142"/>
    <lineage>
        <taxon>Bacteria</taxon>
        <taxon>Bacillati</taxon>
        <taxon>Bacillota</taxon>
        <taxon>Bacilli</taxon>
        <taxon>Bacillales</taxon>
        <taxon>Paenibacillaceae</taxon>
        <taxon>Paenibacillus</taxon>
    </lineage>
</organism>
<keyword evidence="6" id="KW-0479">Metal-binding</keyword>
<comment type="similarity">
    <text evidence="5 11">Belongs to the 5'-nucleotidase family.</text>
</comment>
<dbReference type="InterPro" id="IPR004843">
    <property type="entry name" value="Calcineurin-like_PHP"/>
</dbReference>
<dbReference type="RefSeq" id="WP_192024855.1">
    <property type="nucleotide sequence ID" value="NZ_JACYTN010000004.1"/>
</dbReference>
<evidence type="ECO:0000256" key="8">
    <source>
        <dbReference type="ARBA" id="ARBA00022741"/>
    </source>
</evidence>
<evidence type="ECO:0000256" key="10">
    <source>
        <dbReference type="ARBA" id="ARBA00023268"/>
    </source>
</evidence>
<feature type="chain" id="PRO_5045003547" evidence="11">
    <location>
        <begin position="33"/>
        <end position="667"/>
    </location>
</feature>
<dbReference type="Pfam" id="PF00149">
    <property type="entry name" value="Metallophos"/>
    <property type="match status" value="1"/>
</dbReference>
<gene>
    <name evidence="14" type="ORF">IFO66_09115</name>
</gene>
<dbReference type="PROSITE" id="PS00786">
    <property type="entry name" value="5_NUCLEOTIDASE_2"/>
    <property type="match status" value="1"/>
</dbReference>
<dbReference type="Gene3D" id="3.60.21.10">
    <property type="match status" value="1"/>
</dbReference>
<name>A0ABR9AWG2_9BACL</name>
<comment type="catalytic activity">
    <reaction evidence="1">
        <text>a ribonucleoside 3'-phosphate + H2O = a ribonucleoside + phosphate</text>
        <dbReference type="Rhea" id="RHEA:10144"/>
        <dbReference type="ChEBI" id="CHEBI:13197"/>
        <dbReference type="ChEBI" id="CHEBI:15377"/>
        <dbReference type="ChEBI" id="CHEBI:18254"/>
        <dbReference type="ChEBI" id="CHEBI:43474"/>
        <dbReference type="EC" id="3.1.3.6"/>
    </reaction>
</comment>
<dbReference type="InterPro" id="IPR029052">
    <property type="entry name" value="Metallo-depent_PP-like"/>
</dbReference>
<dbReference type="InterPro" id="IPR041827">
    <property type="entry name" value="CpdB_N"/>
</dbReference>
<keyword evidence="15" id="KW-1185">Reference proteome</keyword>
<accession>A0ABR9AWG2</accession>
<evidence type="ECO:0000256" key="3">
    <source>
        <dbReference type="ARBA" id="ARBA00001968"/>
    </source>
</evidence>